<evidence type="ECO:0000256" key="1">
    <source>
        <dbReference type="SAM" id="Phobius"/>
    </source>
</evidence>
<dbReference type="InterPro" id="IPR002823">
    <property type="entry name" value="DUF112_TM"/>
</dbReference>
<dbReference type="EMBL" id="JAJEPS010000019">
    <property type="protein sequence ID" value="MCC2127354.1"/>
    <property type="molecule type" value="Genomic_DNA"/>
</dbReference>
<keyword evidence="4" id="KW-1185">Reference proteome</keyword>
<protein>
    <submittedName>
        <fullName evidence="3">Tripartite tricarboxylate transporter permease</fullName>
    </submittedName>
</protein>
<evidence type="ECO:0000259" key="2">
    <source>
        <dbReference type="Pfam" id="PF01970"/>
    </source>
</evidence>
<feature type="transmembrane region" description="Helical" evidence="1">
    <location>
        <begin position="461"/>
        <end position="483"/>
    </location>
</feature>
<evidence type="ECO:0000313" key="4">
    <source>
        <dbReference type="Proteomes" id="UP001198220"/>
    </source>
</evidence>
<organism evidence="3 4">
    <name type="scientific">Hominiventricola filiformis</name>
    <dbReference type="NCBI Taxonomy" id="2885352"/>
    <lineage>
        <taxon>Bacteria</taxon>
        <taxon>Bacillati</taxon>
        <taxon>Bacillota</taxon>
        <taxon>Clostridia</taxon>
        <taxon>Lachnospirales</taxon>
        <taxon>Lachnospiraceae</taxon>
        <taxon>Hominiventricola</taxon>
    </lineage>
</organism>
<feature type="transmembrane region" description="Helical" evidence="1">
    <location>
        <begin position="58"/>
        <end position="81"/>
    </location>
</feature>
<dbReference type="AlphaFoldDB" id="A0AAE3DDK3"/>
<proteinExistence type="predicted"/>
<evidence type="ECO:0000313" key="3">
    <source>
        <dbReference type="EMBL" id="MCC2127354.1"/>
    </source>
</evidence>
<accession>A0AAE3DDK3</accession>
<comment type="caution">
    <text evidence="3">The sequence shown here is derived from an EMBL/GenBank/DDBJ whole genome shotgun (WGS) entry which is preliminary data.</text>
</comment>
<name>A0AAE3DDK3_9FIRM</name>
<reference evidence="3 4" key="1">
    <citation type="submission" date="2021-10" db="EMBL/GenBank/DDBJ databases">
        <title>Anaerobic single-cell dispensing facilitates the cultivation of human gut bacteria.</title>
        <authorList>
            <person name="Afrizal A."/>
        </authorList>
    </citation>
    <scope>NUCLEOTIDE SEQUENCE [LARGE SCALE GENOMIC DNA]</scope>
    <source>
        <strain evidence="3 4">CLA-AA-H276</strain>
    </source>
</reference>
<dbReference type="Proteomes" id="UP001198220">
    <property type="component" value="Unassembled WGS sequence"/>
</dbReference>
<dbReference type="Pfam" id="PF01970">
    <property type="entry name" value="TctA"/>
    <property type="match status" value="1"/>
</dbReference>
<feature type="transmembrane region" description="Helical" evidence="1">
    <location>
        <begin position="106"/>
        <end position="133"/>
    </location>
</feature>
<keyword evidence="1" id="KW-0472">Membrane</keyword>
<feature type="transmembrane region" description="Helical" evidence="1">
    <location>
        <begin position="315"/>
        <end position="335"/>
    </location>
</feature>
<feature type="transmembrane region" description="Helical" evidence="1">
    <location>
        <begin position="410"/>
        <end position="440"/>
    </location>
</feature>
<feature type="transmembrane region" description="Helical" evidence="1">
    <location>
        <begin position="197"/>
        <end position="217"/>
    </location>
</feature>
<dbReference type="PANTHER" id="PTHR35342">
    <property type="entry name" value="TRICARBOXYLIC TRANSPORT PROTEIN"/>
    <property type="match status" value="1"/>
</dbReference>
<keyword evidence="1" id="KW-0812">Transmembrane</keyword>
<dbReference type="PANTHER" id="PTHR35342:SF5">
    <property type="entry name" value="TRICARBOXYLIC TRANSPORT PROTEIN"/>
    <property type="match status" value="1"/>
</dbReference>
<feature type="transmembrane region" description="Helical" evidence="1">
    <location>
        <begin position="386"/>
        <end position="404"/>
    </location>
</feature>
<keyword evidence="1" id="KW-1133">Transmembrane helix</keyword>
<feature type="transmembrane region" description="Helical" evidence="1">
    <location>
        <begin position="145"/>
        <end position="177"/>
    </location>
</feature>
<feature type="transmembrane region" description="Helical" evidence="1">
    <location>
        <begin position="16"/>
        <end position="46"/>
    </location>
</feature>
<feature type="domain" description="DUF112" evidence="2">
    <location>
        <begin position="17"/>
        <end position="433"/>
    </location>
</feature>
<feature type="transmembrane region" description="Helical" evidence="1">
    <location>
        <begin position="355"/>
        <end position="374"/>
    </location>
</feature>
<gene>
    <name evidence="3" type="ORF">LKD36_14415</name>
</gene>
<sequence>MENIMIGFSNVFQLSNLFICIGGLMVGVLFGALPGFSATMAVAVFVPFTYVMEPGPALLLLSALYCGGVYGGSIPAVLVGIPGTPASAPTALEGKAMVRRGKAGQALNLVTIGSCFGGFISSVALLICAPLLAKIAKMVGQPEQMFVAIFGLSVVVMLSQDNLFKGLMVAFVSLLLATFGQDPVEGFPRFTYGLSQLTGGFSVVPVLIGIFSLPEVFKMLEDPFGKMSESGKVGSMKIGRGIIKKNWINAWRSTIMGVIVGIIPAAGPDIAAFLCYNEAKKASKTPEEFGNGSDEGIIAAECGNNAVTGGSLIPLLTLGIPGSAPAAIFLGAMIIHGMRPGPTMFTEHADSVYTMIIGFALINLLMYLVGMLYCKCGSLILLIPKSVLATVIVVLASVGTFATNKNMFDVYVMFVSGVIAYIMIRNEFPIAPIALALLLGTTMEKAMSLTRTMYEGQMYMIFSRPLTLGLALFTVFSFVFPFVKMHLDKKKQQ</sequence>
<dbReference type="RefSeq" id="WP_308460028.1">
    <property type="nucleotide sequence ID" value="NZ_JAJEPS010000019.1"/>
</dbReference>